<comment type="caution">
    <text evidence="1">The sequence shown here is derived from an EMBL/GenBank/DDBJ whole genome shotgun (WGS) entry which is preliminary data.</text>
</comment>
<evidence type="ECO:0000313" key="1">
    <source>
        <dbReference type="EMBL" id="MBB2190330.1"/>
    </source>
</evidence>
<keyword evidence="2" id="KW-1185">Reference proteome</keyword>
<accession>A0A7W4JSZ8</accession>
<sequence>MIRGCNVAIAARASRLDLMDSTSALSPDAMKVLYGIDTGIRLDRQQWASDRLAEIMDFPVSPLKPMVGAQRKITGLRHCRPGAADAALSLARQCGKRATSCAATGLDPTPLGALAQAPARVAAQQKKLAGQLAQR</sequence>
<proteinExistence type="predicted"/>
<protein>
    <submittedName>
        <fullName evidence="1">Uncharacterized protein</fullName>
    </submittedName>
</protein>
<dbReference type="EMBL" id="JABEQF010000006">
    <property type="protein sequence ID" value="MBB2190330.1"/>
    <property type="molecule type" value="Genomic_DNA"/>
</dbReference>
<organism evidence="1 2">
    <name type="scientific">Gluconacetobacter azotocaptans</name>
    <dbReference type="NCBI Taxonomy" id="142834"/>
    <lineage>
        <taxon>Bacteria</taxon>
        <taxon>Pseudomonadati</taxon>
        <taxon>Pseudomonadota</taxon>
        <taxon>Alphaproteobacteria</taxon>
        <taxon>Acetobacterales</taxon>
        <taxon>Acetobacteraceae</taxon>
        <taxon>Gluconacetobacter</taxon>
    </lineage>
</organism>
<evidence type="ECO:0000313" key="2">
    <source>
        <dbReference type="Proteomes" id="UP000555756"/>
    </source>
</evidence>
<dbReference type="AlphaFoldDB" id="A0A7W4JSZ8"/>
<name>A0A7W4JSZ8_9PROT</name>
<gene>
    <name evidence="1" type="ORF">HLH34_10210</name>
</gene>
<dbReference type="Proteomes" id="UP000555756">
    <property type="component" value="Unassembled WGS sequence"/>
</dbReference>
<reference evidence="1 2" key="1">
    <citation type="submission" date="2020-04" db="EMBL/GenBank/DDBJ databases">
        <title>Description of novel Gluconacetobacter.</title>
        <authorList>
            <person name="Sombolestani A."/>
        </authorList>
    </citation>
    <scope>NUCLEOTIDE SEQUENCE [LARGE SCALE GENOMIC DNA]</scope>
    <source>
        <strain evidence="1 2">LMG 21311</strain>
    </source>
</reference>
<dbReference type="RefSeq" id="WP_183119471.1">
    <property type="nucleotide sequence ID" value="NZ_JABEQF010000006.1"/>
</dbReference>